<comment type="cofactor">
    <cofactor evidence="2">
        <name>thiamine diphosphate</name>
        <dbReference type="ChEBI" id="CHEBI:58937"/>
    </cofactor>
</comment>
<dbReference type="InterPro" id="IPR029061">
    <property type="entry name" value="THDP-binding"/>
</dbReference>
<dbReference type="GO" id="GO:0030976">
    <property type="term" value="F:thiamine pyrophosphate binding"/>
    <property type="evidence" value="ECO:0007669"/>
    <property type="project" value="InterPro"/>
</dbReference>
<keyword evidence="4" id="KW-0479">Metal-binding</keyword>
<dbReference type="NCBIfam" id="TIGR02177">
    <property type="entry name" value="PorB_KorB"/>
    <property type="match status" value="1"/>
</dbReference>
<evidence type="ECO:0000259" key="11">
    <source>
        <dbReference type="Pfam" id="PF12367"/>
    </source>
</evidence>
<dbReference type="GO" id="GO:0046872">
    <property type="term" value="F:metal ion binding"/>
    <property type="evidence" value="ECO:0007669"/>
    <property type="project" value="UniProtKB-KW"/>
</dbReference>
<evidence type="ECO:0000256" key="1">
    <source>
        <dbReference type="ARBA" id="ARBA00001946"/>
    </source>
</evidence>
<dbReference type="Pfam" id="PF12367">
    <property type="entry name" value="PFO_beta_C"/>
    <property type="match status" value="1"/>
</dbReference>
<evidence type="ECO:0000256" key="9">
    <source>
        <dbReference type="ARBA" id="ARBA00023052"/>
    </source>
</evidence>
<accession>A0A0S8GAK5</accession>
<proteinExistence type="predicted"/>
<dbReference type="InterPro" id="IPR032686">
    <property type="entry name" value="PFO_beta_C"/>
</dbReference>
<keyword evidence="5" id="KW-0460">Magnesium</keyword>
<gene>
    <name evidence="12" type="ORF">AMJ82_06305</name>
</gene>
<dbReference type="Gene3D" id="3.40.50.970">
    <property type="match status" value="1"/>
</dbReference>
<keyword evidence="6" id="KW-0560">Oxidoreductase</keyword>
<feature type="domain" description="Pyruvate ferredoxin oxidoreductase beta subunit C-terminal" evidence="11">
    <location>
        <begin position="199"/>
        <end position="253"/>
    </location>
</feature>
<evidence type="ECO:0000313" key="13">
    <source>
        <dbReference type="Proteomes" id="UP000051717"/>
    </source>
</evidence>
<keyword evidence="9" id="KW-0786">Thiamine pyrophosphate</keyword>
<dbReference type="AlphaFoldDB" id="A0A0S8GAK5"/>
<dbReference type="PATRIC" id="fig|1703774.3.peg.2328"/>
<dbReference type="GO" id="GO:0051536">
    <property type="term" value="F:iron-sulfur cluster binding"/>
    <property type="evidence" value="ECO:0007669"/>
    <property type="project" value="UniProtKB-KW"/>
</dbReference>
<organism evidence="12 13">
    <name type="scientific">candidate division TA06 bacterium SM23_40</name>
    <dbReference type="NCBI Taxonomy" id="1703774"/>
    <lineage>
        <taxon>Bacteria</taxon>
        <taxon>Bacteria division TA06</taxon>
    </lineage>
</organism>
<evidence type="ECO:0000256" key="4">
    <source>
        <dbReference type="ARBA" id="ARBA00022723"/>
    </source>
</evidence>
<dbReference type="Proteomes" id="UP000051717">
    <property type="component" value="Unassembled WGS sequence"/>
</dbReference>
<keyword evidence="8" id="KW-0411">Iron-sulfur</keyword>
<dbReference type="PANTHER" id="PTHR48084">
    <property type="entry name" value="2-OXOGLUTARATE OXIDOREDUCTASE SUBUNIT KORB-RELATED"/>
    <property type="match status" value="1"/>
</dbReference>
<evidence type="ECO:0000256" key="6">
    <source>
        <dbReference type="ARBA" id="ARBA00023002"/>
    </source>
</evidence>
<evidence type="ECO:0000256" key="2">
    <source>
        <dbReference type="ARBA" id="ARBA00001964"/>
    </source>
</evidence>
<evidence type="ECO:0000259" key="10">
    <source>
        <dbReference type="Pfam" id="PF02775"/>
    </source>
</evidence>
<sequence>MGDLTTYAENTWCPGCGNFGILNAFKRAVGRLEEQGIERQRIMISAGIGCHAKIFDYLELSGLYSIHGRSMATVQGMKVANPELKVVAFAGDGDAFGEGIAHMIFGAKRNADITVVVHDNGVYGLTTGQYTPTSEKGFRGRSTPRGSIEEPLNPLTLMLEAGATFVARGYSGKVDHLAEVMVDAVVHEGFSFVQVLQPCVTFHDTYKEYNAKVEIMESIPASFEDAVAIARYRDRLPIGVLYRTEKPVYHRELHGDWNPVSGRPAHGDRVERIRRLVAP</sequence>
<name>A0A0S8GAK5_UNCT6</name>
<protein>
    <submittedName>
        <fullName evidence="12">2-oxoglutarate synthase</fullName>
    </submittedName>
</protein>
<dbReference type="InterPro" id="IPR011896">
    <property type="entry name" value="OFOB"/>
</dbReference>
<dbReference type="InterPro" id="IPR051457">
    <property type="entry name" value="2-oxoacid:Fd_oxidoreductase"/>
</dbReference>
<dbReference type="SUPFAM" id="SSF52518">
    <property type="entry name" value="Thiamin diphosphate-binding fold (THDP-binding)"/>
    <property type="match status" value="1"/>
</dbReference>
<dbReference type="GO" id="GO:0045333">
    <property type="term" value="P:cellular respiration"/>
    <property type="evidence" value="ECO:0007669"/>
    <property type="project" value="UniProtKB-ARBA"/>
</dbReference>
<evidence type="ECO:0000256" key="8">
    <source>
        <dbReference type="ARBA" id="ARBA00023014"/>
    </source>
</evidence>
<comment type="caution">
    <text evidence="12">The sequence shown here is derived from an EMBL/GenBank/DDBJ whole genome shotgun (WGS) entry which is preliminary data.</text>
</comment>
<dbReference type="CDD" id="cd03375">
    <property type="entry name" value="TPP_OGFOR"/>
    <property type="match status" value="1"/>
</dbReference>
<evidence type="ECO:0000313" key="12">
    <source>
        <dbReference type="EMBL" id="KPK69115.1"/>
    </source>
</evidence>
<comment type="cofactor">
    <cofactor evidence="3">
        <name>[4Fe-4S] cluster</name>
        <dbReference type="ChEBI" id="CHEBI:49883"/>
    </cofactor>
</comment>
<evidence type="ECO:0000256" key="5">
    <source>
        <dbReference type="ARBA" id="ARBA00022842"/>
    </source>
</evidence>
<evidence type="ECO:0000256" key="3">
    <source>
        <dbReference type="ARBA" id="ARBA00001966"/>
    </source>
</evidence>
<evidence type="ECO:0000256" key="7">
    <source>
        <dbReference type="ARBA" id="ARBA00023004"/>
    </source>
</evidence>
<dbReference type="EMBL" id="LJUI01000046">
    <property type="protein sequence ID" value="KPK69115.1"/>
    <property type="molecule type" value="Genomic_DNA"/>
</dbReference>
<dbReference type="Pfam" id="PF02775">
    <property type="entry name" value="TPP_enzyme_C"/>
    <property type="match status" value="1"/>
</dbReference>
<reference evidence="12 13" key="1">
    <citation type="journal article" date="2015" name="Microbiome">
        <title>Genomic resolution of linkages in carbon, nitrogen, and sulfur cycling among widespread estuary sediment bacteria.</title>
        <authorList>
            <person name="Baker B.J."/>
            <person name="Lazar C.S."/>
            <person name="Teske A.P."/>
            <person name="Dick G.J."/>
        </authorList>
    </citation>
    <scope>NUCLEOTIDE SEQUENCE [LARGE SCALE GENOMIC DNA]</scope>
    <source>
        <strain evidence="12">SM23_40</strain>
    </source>
</reference>
<dbReference type="GO" id="GO:0016625">
    <property type="term" value="F:oxidoreductase activity, acting on the aldehyde or oxo group of donors, iron-sulfur protein as acceptor"/>
    <property type="evidence" value="ECO:0007669"/>
    <property type="project" value="UniProtKB-ARBA"/>
</dbReference>
<keyword evidence="7" id="KW-0408">Iron</keyword>
<dbReference type="InterPro" id="IPR011766">
    <property type="entry name" value="TPP_enzyme_TPP-bd"/>
</dbReference>
<comment type="cofactor">
    <cofactor evidence="1">
        <name>Mg(2+)</name>
        <dbReference type="ChEBI" id="CHEBI:18420"/>
    </cofactor>
</comment>
<dbReference type="PANTHER" id="PTHR48084:SF4">
    <property type="entry name" value="2-OXOGLUTARATE OXIDOREDUCTASE SUBUNIT KORB"/>
    <property type="match status" value="1"/>
</dbReference>
<feature type="domain" description="Thiamine pyrophosphate enzyme TPP-binding" evidence="10">
    <location>
        <begin position="48"/>
        <end position="195"/>
    </location>
</feature>